<name>A0ABD3MK90_9STRA</name>
<keyword evidence="1" id="KW-0732">Signal</keyword>
<reference evidence="2 3" key="1">
    <citation type="submission" date="2024-10" db="EMBL/GenBank/DDBJ databases">
        <title>Updated reference genomes for cyclostephanoid diatoms.</title>
        <authorList>
            <person name="Roberts W.R."/>
            <person name="Alverson A.J."/>
        </authorList>
    </citation>
    <scope>NUCLEOTIDE SEQUENCE [LARGE SCALE GENOMIC DNA]</scope>
    <source>
        <strain evidence="2 3">AJA232-27</strain>
    </source>
</reference>
<keyword evidence="3" id="KW-1185">Reference proteome</keyword>
<protein>
    <submittedName>
        <fullName evidence="2">Uncharacterized protein</fullName>
    </submittedName>
</protein>
<proteinExistence type="predicted"/>
<organism evidence="2 3">
    <name type="scientific">Discostella pseudostelligera</name>
    <dbReference type="NCBI Taxonomy" id="259834"/>
    <lineage>
        <taxon>Eukaryota</taxon>
        <taxon>Sar</taxon>
        <taxon>Stramenopiles</taxon>
        <taxon>Ochrophyta</taxon>
        <taxon>Bacillariophyta</taxon>
        <taxon>Coscinodiscophyceae</taxon>
        <taxon>Thalassiosirophycidae</taxon>
        <taxon>Stephanodiscales</taxon>
        <taxon>Stephanodiscaceae</taxon>
        <taxon>Discostella</taxon>
    </lineage>
</organism>
<evidence type="ECO:0000313" key="2">
    <source>
        <dbReference type="EMBL" id="KAL3760950.1"/>
    </source>
</evidence>
<evidence type="ECO:0000313" key="3">
    <source>
        <dbReference type="Proteomes" id="UP001530293"/>
    </source>
</evidence>
<dbReference type="Gene3D" id="2.40.40.10">
    <property type="entry name" value="RlpA-like domain"/>
    <property type="match status" value="1"/>
</dbReference>
<gene>
    <name evidence="2" type="ORF">ACHAWU_009629</name>
</gene>
<sequence>MKFTLPLFVTATLWTSVHGQQESASLRGGGAIVDAATIDVVESAPTDLIQQVDNGDEGEDVQRRLGLTDWTQCSTSSQCNNGCCSGKYSGGVNKCTPLSGGFRADICIVAPAPTPTPPSGTGTLGDWTQCTASSQCQNGCCSGTYSGGVNKCTPVGGFRSDICIVGGGGPTPTPPTTTTGNLGDWEQCSASSQCRNGCCSGTYSGGVNKCTPVGGFRSDICIVGGGGGGGGGGGVVPTPTPPTGGGTTLLSGSGSGTYYYDITNRMCPGIDTSSLNNAYPKCTSNDPAFYKTLGQYGNNNIIAIDNNLLNAPGGRERYCGKQVRVYRNGAEVPGPFVIMDGCPTCGSTKLDFSLTALDRISGGNACQGGNIGGLSWTVTSNQIIPFVP</sequence>
<accession>A0ABD3MK90</accession>
<feature type="chain" id="PRO_5044886161" evidence="1">
    <location>
        <begin position="20"/>
        <end position="388"/>
    </location>
</feature>
<dbReference type="InterPro" id="IPR036908">
    <property type="entry name" value="RlpA-like_sf"/>
</dbReference>
<dbReference type="AlphaFoldDB" id="A0ABD3MK90"/>
<dbReference type="SUPFAM" id="SSF50685">
    <property type="entry name" value="Barwin-like endoglucanases"/>
    <property type="match status" value="1"/>
</dbReference>
<feature type="signal peptide" evidence="1">
    <location>
        <begin position="1"/>
        <end position="19"/>
    </location>
</feature>
<comment type="caution">
    <text evidence="2">The sequence shown here is derived from an EMBL/GenBank/DDBJ whole genome shotgun (WGS) entry which is preliminary data.</text>
</comment>
<dbReference type="EMBL" id="JALLBG020000168">
    <property type="protein sequence ID" value="KAL3760950.1"/>
    <property type="molecule type" value="Genomic_DNA"/>
</dbReference>
<evidence type="ECO:0000256" key="1">
    <source>
        <dbReference type="SAM" id="SignalP"/>
    </source>
</evidence>
<dbReference type="Proteomes" id="UP001530293">
    <property type="component" value="Unassembled WGS sequence"/>
</dbReference>